<accession>A0A7J7S287</accession>
<proteinExistence type="predicted"/>
<comment type="caution">
    <text evidence="1">The sequence shown here is derived from an EMBL/GenBank/DDBJ whole genome shotgun (WGS) entry which is preliminary data.</text>
</comment>
<keyword evidence="2" id="KW-1185">Reference proteome</keyword>
<dbReference type="Proteomes" id="UP000527355">
    <property type="component" value="Unassembled WGS sequence"/>
</dbReference>
<reference evidence="1 2" key="1">
    <citation type="journal article" date="2020" name="Nature">
        <title>Six reference-quality genomes reveal evolution of bat adaptations.</title>
        <authorList>
            <person name="Jebb D."/>
            <person name="Huang Z."/>
            <person name="Pippel M."/>
            <person name="Hughes G.M."/>
            <person name="Lavrichenko K."/>
            <person name="Devanna P."/>
            <person name="Winkler S."/>
            <person name="Jermiin L.S."/>
            <person name="Skirmuntt E.C."/>
            <person name="Katzourakis A."/>
            <person name="Burkitt-Gray L."/>
            <person name="Ray D.A."/>
            <person name="Sullivan K.A.M."/>
            <person name="Roscito J.G."/>
            <person name="Kirilenko B.M."/>
            <person name="Davalos L.M."/>
            <person name="Corthals A.P."/>
            <person name="Power M.L."/>
            <person name="Jones G."/>
            <person name="Ransome R.D."/>
            <person name="Dechmann D.K.N."/>
            <person name="Locatelli A.G."/>
            <person name="Puechmaille S.J."/>
            <person name="Fedrigo O."/>
            <person name="Jarvis E.D."/>
            <person name="Hiller M."/>
            <person name="Vernes S.C."/>
            <person name="Myers E.W."/>
            <person name="Teeling E.C."/>
        </authorList>
    </citation>
    <scope>NUCLEOTIDE SEQUENCE [LARGE SCALE GENOMIC DNA]</scope>
    <source>
        <strain evidence="1">MMyoMyo1</strain>
        <tissue evidence="1">Flight muscle</tissue>
    </source>
</reference>
<evidence type="ECO:0000313" key="2">
    <source>
        <dbReference type="Proteomes" id="UP000527355"/>
    </source>
</evidence>
<organism evidence="1 2">
    <name type="scientific">Myotis myotis</name>
    <name type="common">Greater mouse-eared bat</name>
    <name type="synonym">Vespertilio myotis</name>
    <dbReference type="NCBI Taxonomy" id="51298"/>
    <lineage>
        <taxon>Eukaryota</taxon>
        <taxon>Metazoa</taxon>
        <taxon>Chordata</taxon>
        <taxon>Craniata</taxon>
        <taxon>Vertebrata</taxon>
        <taxon>Euteleostomi</taxon>
        <taxon>Mammalia</taxon>
        <taxon>Eutheria</taxon>
        <taxon>Laurasiatheria</taxon>
        <taxon>Chiroptera</taxon>
        <taxon>Yangochiroptera</taxon>
        <taxon>Vespertilionidae</taxon>
        <taxon>Myotis</taxon>
    </lineage>
</organism>
<sequence>MDCCTESACSKPDEDILDIPLDDPGANAAAAKIQTSHSPRVCPRFSPRLRAPACSLASTASSAIPRVHRRGRPTLYVAQDTHLKKKPFRSPHGYRGRLSSLCRSRPRPAPELWIWGEERGGESFYGVWYPLLRWEGKSLLHTPPHACLPSALRAPRRRRATPPPALLVLRTLSAGWLGGRSPLWPGPCPAGSAPDGPLGLWPEDFFLIFFFFFLIYECACDCAGLECEQ</sequence>
<dbReference type="AlphaFoldDB" id="A0A7J7S287"/>
<gene>
    <name evidence="1" type="ORF">mMyoMyo1_014137</name>
</gene>
<evidence type="ECO:0000313" key="1">
    <source>
        <dbReference type="EMBL" id="KAF6282562.1"/>
    </source>
</evidence>
<name>A0A7J7S287_MYOMY</name>
<protein>
    <submittedName>
        <fullName evidence="1">Neurogranin</fullName>
    </submittedName>
</protein>
<dbReference type="EMBL" id="JABWUV010000020">
    <property type="protein sequence ID" value="KAF6282562.1"/>
    <property type="molecule type" value="Genomic_DNA"/>
</dbReference>